<sequence>MSEAGGGPLAGVRVIDLTSAVLGPVATQILGDMGAEVVKVEPPQGDTMRQVGPTRGRDMAVMFLNINRNKRSVVLDLKREQARRALLRLIDGADVLVHNMRVGAAERLGLSYAALAQRNPRLIHASATGFRKDGRHRDRPAFDDVIQGMSGLAALNAMRDGGEPRYVPSAIADKFCGHVLASAVAMALYRRERTGRGQEVHVPMLETMISFNLAEHLWGGVLDDPSLGLGYGRMFTPYRRPFPTSDGHLCLMANSDDQWQRLLVALGRPDLAEDPRFARLAQRALNIGALYAIVEELMRTRSTAEWQARLDAADVPNGPVHGLADLLEDDYLAETGFFRRVEHPSEGRMLVTAVPVDFSESPGAVRLLPPRLGEHTGEVLREAGLPEAEICDLIGRETSGGQ</sequence>
<dbReference type="InterPro" id="IPR044855">
    <property type="entry name" value="CoA-Trfase_III_dom3_sf"/>
</dbReference>
<dbReference type="PANTHER" id="PTHR48207">
    <property type="entry name" value="SUCCINATE--HYDROXYMETHYLGLUTARATE COA-TRANSFERASE"/>
    <property type="match status" value="1"/>
</dbReference>
<name>A0A1T4JMT4_9HYPH</name>
<dbReference type="PANTHER" id="PTHR48207:SF4">
    <property type="entry name" value="BLL6097 PROTEIN"/>
    <property type="match status" value="1"/>
</dbReference>
<dbReference type="Proteomes" id="UP000190092">
    <property type="component" value="Unassembled WGS sequence"/>
</dbReference>
<dbReference type="OrthoDB" id="9781472at2"/>
<dbReference type="STRING" id="225324.SAMN02745126_00205"/>
<evidence type="ECO:0000313" key="2">
    <source>
        <dbReference type="EMBL" id="SJZ31506.1"/>
    </source>
</evidence>
<dbReference type="GO" id="GO:0008410">
    <property type="term" value="F:CoA-transferase activity"/>
    <property type="evidence" value="ECO:0007669"/>
    <property type="project" value="TreeGrafter"/>
</dbReference>
<keyword evidence="3" id="KW-1185">Reference proteome</keyword>
<dbReference type="SUPFAM" id="SSF89796">
    <property type="entry name" value="CoA-transferase family III (CaiB/BaiF)"/>
    <property type="match status" value="1"/>
</dbReference>
<gene>
    <name evidence="2" type="ORF">SAMN02745126_00205</name>
</gene>
<dbReference type="InterPro" id="IPR050483">
    <property type="entry name" value="CoA-transferase_III_domain"/>
</dbReference>
<dbReference type="Pfam" id="PF02515">
    <property type="entry name" value="CoA_transf_3"/>
    <property type="match status" value="1"/>
</dbReference>
<dbReference type="Gene3D" id="3.40.50.10540">
    <property type="entry name" value="Crotonobetainyl-coa:carnitine coa-transferase, domain 1"/>
    <property type="match status" value="1"/>
</dbReference>
<dbReference type="Gene3D" id="3.30.1540.10">
    <property type="entry name" value="formyl-coa transferase, domain 3"/>
    <property type="match status" value="1"/>
</dbReference>
<dbReference type="RefSeq" id="WP_085931978.1">
    <property type="nucleotide sequence ID" value="NZ_FUWJ01000001.1"/>
</dbReference>
<protein>
    <submittedName>
        <fullName evidence="2">Crotonobetainyl-CoA:carnitine CoA-transferase CaiB</fullName>
    </submittedName>
</protein>
<reference evidence="3" key="1">
    <citation type="submission" date="2017-02" db="EMBL/GenBank/DDBJ databases">
        <authorList>
            <person name="Varghese N."/>
            <person name="Submissions S."/>
        </authorList>
    </citation>
    <scope>NUCLEOTIDE SEQUENCE [LARGE SCALE GENOMIC DNA]</scope>
    <source>
        <strain evidence="3">ATCC 27094</strain>
    </source>
</reference>
<evidence type="ECO:0000313" key="3">
    <source>
        <dbReference type="Proteomes" id="UP000190092"/>
    </source>
</evidence>
<accession>A0A1T4JMT4</accession>
<dbReference type="AlphaFoldDB" id="A0A1T4JMT4"/>
<dbReference type="InterPro" id="IPR023606">
    <property type="entry name" value="CoA-Trfase_III_dom_1_sf"/>
</dbReference>
<keyword evidence="1 2" id="KW-0808">Transferase</keyword>
<evidence type="ECO:0000256" key="1">
    <source>
        <dbReference type="ARBA" id="ARBA00022679"/>
    </source>
</evidence>
<proteinExistence type="predicted"/>
<dbReference type="InterPro" id="IPR003673">
    <property type="entry name" value="CoA-Trfase_fam_III"/>
</dbReference>
<dbReference type="EMBL" id="FUWJ01000001">
    <property type="protein sequence ID" value="SJZ31506.1"/>
    <property type="molecule type" value="Genomic_DNA"/>
</dbReference>
<organism evidence="2 3">
    <name type="scientific">Enhydrobacter aerosaccus</name>
    <dbReference type="NCBI Taxonomy" id="225324"/>
    <lineage>
        <taxon>Bacteria</taxon>
        <taxon>Pseudomonadati</taxon>
        <taxon>Pseudomonadota</taxon>
        <taxon>Alphaproteobacteria</taxon>
        <taxon>Hyphomicrobiales</taxon>
        <taxon>Enhydrobacter</taxon>
    </lineage>
</organism>